<dbReference type="Pfam" id="PF00889">
    <property type="entry name" value="EF_TS"/>
    <property type="match status" value="1"/>
</dbReference>
<dbReference type="GO" id="GO:0003746">
    <property type="term" value="F:translation elongation factor activity"/>
    <property type="evidence" value="ECO:0007669"/>
    <property type="project" value="UniProtKB-UniRule"/>
</dbReference>
<evidence type="ECO:0000256" key="3">
    <source>
        <dbReference type="ARBA" id="ARBA00022490"/>
    </source>
</evidence>
<dbReference type="InterPro" id="IPR001816">
    <property type="entry name" value="Transl_elong_EFTs/EF1B"/>
</dbReference>
<name>A0A6L8W7I4_9PROT</name>
<dbReference type="EMBL" id="WTUW01000002">
    <property type="protein sequence ID" value="MZR30492.1"/>
    <property type="molecule type" value="Genomic_DNA"/>
</dbReference>
<protein>
    <recommendedName>
        <fullName evidence="2 6">Elongation factor Ts</fullName>
        <shortName evidence="6">EF-Ts</shortName>
    </recommendedName>
</protein>
<dbReference type="InterPro" id="IPR036402">
    <property type="entry name" value="EF-Ts_dimer_sf"/>
</dbReference>
<dbReference type="InterPro" id="IPR009060">
    <property type="entry name" value="UBA-like_sf"/>
</dbReference>
<proteinExistence type="inferred from homology"/>
<comment type="function">
    <text evidence="6">Associates with the EF-Tu.GDP complex and induces the exchange of GDP to GTP. It remains bound to the aminoacyl-tRNA.EF-Tu.GTP complex up to the GTP hydrolysis stage on the ribosome.</text>
</comment>
<reference evidence="8 9" key="1">
    <citation type="submission" date="2019-12" db="EMBL/GenBank/DDBJ databases">
        <title>Snethiella sp. nov. sp. isolated from sea sand.</title>
        <authorList>
            <person name="Kim J."/>
            <person name="Jeong S.E."/>
            <person name="Jung H.S."/>
            <person name="Jeon C.O."/>
        </authorList>
    </citation>
    <scope>NUCLEOTIDE SEQUENCE [LARGE SCALE GENOMIC DNA]</scope>
    <source>
        <strain evidence="8 9">DP05</strain>
    </source>
</reference>
<dbReference type="GO" id="GO:0005737">
    <property type="term" value="C:cytoplasm"/>
    <property type="evidence" value="ECO:0007669"/>
    <property type="project" value="UniProtKB-SubCell"/>
</dbReference>
<dbReference type="PANTHER" id="PTHR11741">
    <property type="entry name" value="ELONGATION FACTOR TS"/>
    <property type="match status" value="1"/>
</dbReference>
<dbReference type="FunFam" id="1.10.8.10:FF:000001">
    <property type="entry name" value="Elongation factor Ts"/>
    <property type="match status" value="1"/>
</dbReference>
<organism evidence="8 9">
    <name type="scientific">Sneathiella litorea</name>
    <dbReference type="NCBI Taxonomy" id="2606216"/>
    <lineage>
        <taxon>Bacteria</taxon>
        <taxon>Pseudomonadati</taxon>
        <taxon>Pseudomonadota</taxon>
        <taxon>Alphaproteobacteria</taxon>
        <taxon>Sneathiellales</taxon>
        <taxon>Sneathiellaceae</taxon>
        <taxon>Sneathiella</taxon>
    </lineage>
</organism>
<dbReference type="InterPro" id="IPR018101">
    <property type="entry name" value="Transl_elong_Ts_CS"/>
</dbReference>
<dbReference type="SUPFAM" id="SSF54713">
    <property type="entry name" value="Elongation factor Ts (EF-Ts), dimerisation domain"/>
    <property type="match status" value="2"/>
</dbReference>
<gene>
    <name evidence="6" type="primary">tsf</name>
    <name evidence="8" type="ORF">GQE98_07560</name>
</gene>
<comment type="subcellular location">
    <subcellularLocation>
        <location evidence="6">Cytoplasm</location>
    </subcellularLocation>
</comment>
<evidence type="ECO:0000313" key="8">
    <source>
        <dbReference type="EMBL" id="MZR30492.1"/>
    </source>
</evidence>
<keyword evidence="4 6" id="KW-0251">Elongation factor</keyword>
<feature type="domain" description="Translation elongation factor EFTs/EF1B dimerisation" evidence="7">
    <location>
        <begin position="71"/>
        <end position="289"/>
    </location>
</feature>
<keyword evidence="3 6" id="KW-0963">Cytoplasm</keyword>
<dbReference type="AlphaFoldDB" id="A0A6L8W7I4"/>
<dbReference type="CDD" id="cd14275">
    <property type="entry name" value="UBA_EF-Ts"/>
    <property type="match status" value="1"/>
</dbReference>
<evidence type="ECO:0000256" key="1">
    <source>
        <dbReference type="ARBA" id="ARBA00005532"/>
    </source>
</evidence>
<accession>A0A6L8W7I4</accession>
<dbReference type="SUPFAM" id="SSF46934">
    <property type="entry name" value="UBA-like"/>
    <property type="match status" value="1"/>
</dbReference>
<dbReference type="Gene3D" id="1.10.8.10">
    <property type="entry name" value="DNA helicase RuvA subunit, C-terminal domain"/>
    <property type="match status" value="1"/>
</dbReference>
<comment type="similarity">
    <text evidence="1 6">Belongs to the EF-Ts family.</text>
</comment>
<evidence type="ECO:0000259" key="7">
    <source>
        <dbReference type="Pfam" id="PF00889"/>
    </source>
</evidence>
<dbReference type="Proteomes" id="UP000476030">
    <property type="component" value="Unassembled WGS sequence"/>
</dbReference>
<evidence type="ECO:0000256" key="5">
    <source>
        <dbReference type="ARBA" id="ARBA00022917"/>
    </source>
</evidence>
<dbReference type="FunFam" id="1.10.286.20:FF:000001">
    <property type="entry name" value="Elongation factor Ts"/>
    <property type="match status" value="1"/>
</dbReference>
<sequence>MTAITAGMVKELRTRSGAGMMDCKKALKETDGDLDAAIDWLRTKGLATAAKKSGRVAAEGLVAVNASGTSGAVVEVNAETDFVGRNEDFQKLVSGIASVAVEKGDDVEQIKVSTFPGGSETVEQKLTDAIATIGENMALRRSAKLSVKNGVVASYIHNSVADGLGKIGILVALESEGDSAALATLGKQIAMHVAATSPQSISVADLDPAAVERERTVLSQQARESGKPEEIIGKMVEGRLSKFYKEVVLLEQTFVIDGENTVKAAVENVAKEIGSPIEVVGMVRFAVGEGIEKEESDFAAEVAAAVQ</sequence>
<keyword evidence="5 6" id="KW-0648">Protein biosynthesis</keyword>
<evidence type="ECO:0000256" key="2">
    <source>
        <dbReference type="ARBA" id="ARBA00016956"/>
    </source>
</evidence>
<dbReference type="PANTHER" id="PTHR11741:SF0">
    <property type="entry name" value="ELONGATION FACTOR TS, MITOCHONDRIAL"/>
    <property type="match status" value="1"/>
</dbReference>
<dbReference type="Gene3D" id="1.10.286.20">
    <property type="match status" value="1"/>
</dbReference>
<dbReference type="NCBIfam" id="TIGR00116">
    <property type="entry name" value="tsf"/>
    <property type="match status" value="1"/>
</dbReference>
<dbReference type="HAMAP" id="MF_00050">
    <property type="entry name" value="EF_Ts"/>
    <property type="match status" value="1"/>
</dbReference>
<dbReference type="Gene3D" id="3.30.479.20">
    <property type="entry name" value="Elongation factor Ts, dimerisation domain"/>
    <property type="match status" value="2"/>
</dbReference>
<keyword evidence="9" id="KW-1185">Reference proteome</keyword>
<evidence type="ECO:0000313" key="9">
    <source>
        <dbReference type="Proteomes" id="UP000476030"/>
    </source>
</evidence>
<evidence type="ECO:0000256" key="6">
    <source>
        <dbReference type="HAMAP-Rule" id="MF_00050"/>
    </source>
</evidence>
<dbReference type="PROSITE" id="PS01126">
    <property type="entry name" value="EF_TS_1"/>
    <property type="match status" value="1"/>
</dbReference>
<comment type="caution">
    <text evidence="8">The sequence shown here is derived from an EMBL/GenBank/DDBJ whole genome shotgun (WGS) entry which is preliminary data.</text>
</comment>
<dbReference type="RefSeq" id="WP_161315072.1">
    <property type="nucleotide sequence ID" value="NZ_WTUW01000002.1"/>
</dbReference>
<evidence type="ECO:0000256" key="4">
    <source>
        <dbReference type="ARBA" id="ARBA00022768"/>
    </source>
</evidence>
<dbReference type="InterPro" id="IPR014039">
    <property type="entry name" value="Transl_elong_EFTs/EF1B_dimer"/>
</dbReference>
<feature type="region of interest" description="Involved in Mg(2+) ion dislocation from EF-Tu" evidence="6">
    <location>
        <begin position="80"/>
        <end position="83"/>
    </location>
</feature>